<dbReference type="PANTHER" id="PTHR23513:SF11">
    <property type="entry name" value="STAPHYLOFERRIN A TRANSPORTER"/>
    <property type="match status" value="1"/>
</dbReference>
<feature type="transmembrane region" description="Helical" evidence="7">
    <location>
        <begin position="18"/>
        <end position="42"/>
    </location>
</feature>
<dbReference type="Proteomes" id="UP001139311">
    <property type="component" value="Unassembled WGS sequence"/>
</dbReference>
<reference evidence="8" key="1">
    <citation type="submission" date="2021-10" db="EMBL/GenBank/DDBJ databases">
        <title>Roseicella aerolatum sp. nov., isolated from aerosols of e-waste dismantling site.</title>
        <authorList>
            <person name="Qin T."/>
        </authorList>
    </citation>
    <scope>NUCLEOTIDE SEQUENCE</scope>
    <source>
        <strain evidence="8">GB24</strain>
    </source>
</reference>
<protein>
    <submittedName>
        <fullName evidence="8">MFS transporter</fullName>
    </submittedName>
</protein>
<feature type="transmembrane region" description="Helical" evidence="7">
    <location>
        <begin position="292"/>
        <end position="309"/>
    </location>
</feature>
<dbReference type="AlphaFoldDB" id="A0A9X1IAT7"/>
<feature type="transmembrane region" description="Helical" evidence="7">
    <location>
        <begin position="262"/>
        <end position="280"/>
    </location>
</feature>
<evidence type="ECO:0000256" key="4">
    <source>
        <dbReference type="ARBA" id="ARBA00022692"/>
    </source>
</evidence>
<feature type="transmembrane region" description="Helical" evidence="7">
    <location>
        <begin position="165"/>
        <end position="193"/>
    </location>
</feature>
<evidence type="ECO:0000256" key="5">
    <source>
        <dbReference type="ARBA" id="ARBA00022989"/>
    </source>
</evidence>
<dbReference type="CDD" id="cd06173">
    <property type="entry name" value="MFS_MefA_like"/>
    <property type="match status" value="1"/>
</dbReference>
<keyword evidence="4 7" id="KW-0812">Transmembrane</keyword>
<evidence type="ECO:0000256" key="7">
    <source>
        <dbReference type="SAM" id="Phobius"/>
    </source>
</evidence>
<comment type="subcellular location">
    <subcellularLocation>
        <location evidence="1">Cell membrane</location>
        <topology evidence="1">Multi-pass membrane protein</topology>
    </subcellularLocation>
</comment>
<dbReference type="RefSeq" id="WP_226605064.1">
    <property type="nucleotide sequence ID" value="NZ_JAJAQI010000005.1"/>
</dbReference>
<dbReference type="SUPFAM" id="SSF103473">
    <property type="entry name" value="MFS general substrate transporter"/>
    <property type="match status" value="1"/>
</dbReference>
<evidence type="ECO:0000256" key="1">
    <source>
        <dbReference type="ARBA" id="ARBA00004651"/>
    </source>
</evidence>
<keyword evidence="3" id="KW-1003">Cell membrane</keyword>
<comment type="caution">
    <text evidence="8">The sequence shown here is derived from an EMBL/GenBank/DDBJ whole genome shotgun (WGS) entry which is preliminary data.</text>
</comment>
<feature type="transmembrane region" description="Helical" evidence="7">
    <location>
        <begin position="378"/>
        <end position="398"/>
    </location>
</feature>
<evidence type="ECO:0000313" key="9">
    <source>
        <dbReference type="Proteomes" id="UP001139311"/>
    </source>
</evidence>
<keyword evidence="2" id="KW-0813">Transport</keyword>
<dbReference type="Pfam" id="PF05977">
    <property type="entry name" value="MFS_3"/>
    <property type="match status" value="1"/>
</dbReference>
<dbReference type="Gene3D" id="1.20.1250.20">
    <property type="entry name" value="MFS general substrate transporter like domains"/>
    <property type="match status" value="1"/>
</dbReference>
<keyword evidence="5 7" id="KW-1133">Transmembrane helix</keyword>
<dbReference type="GO" id="GO:0005886">
    <property type="term" value="C:plasma membrane"/>
    <property type="evidence" value="ECO:0007669"/>
    <property type="project" value="UniProtKB-SubCell"/>
</dbReference>
<proteinExistence type="predicted"/>
<dbReference type="PANTHER" id="PTHR23513">
    <property type="entry name" value="INTEGRAL MEMBRANE EFFLUX PROTEIN-RELATED"/>
    <property type="match status" value="1"/>
</dbReference>
<keyword evidence="6 7" id="KW-0472">Membrane</keyword>
<evidence type="ECO:0000256" key="6">
    <source>
        <dbReference type="ARBA" id="ARBA00023136"/>
    </source>
</evidence>
<sequence length="418" mass="43504">MASFGALGRALSHRDARLFFSASLTAWTGLWVHRIAVSWLAWEMTGSAFWVGMVAFCDLAPAVVFSPIAGAVADRMDRVKLTMFSQAAIAAQAAMVAALLAAGQLSIGILLALEVLSGIAASFSQPARQSLMPGLVPRADLPAAVACNSLCFNVARFIGPAIAGPLIAVGGVVPAIMLNALAYLIATFTMPLLRVEAAQRRGHAPEASVWAEAIAGFRYAGRHPGIGPLLGFAAIAAVLMRGVQEILPPFVERIFLRGPDGLAMLTACIGIGALFSGLWVANRGRVEGTTRLAIGAVGVQAIATIGFVATGWFPFALLCAAVMGGAGSVHGISTQTLVQNAADPAMRGRVLSLWGLITRACPALGALALGALGEVFGLRLPTILAMLLALLVLGWGLYRLPGMRQVLEDRRDPPPSAR</sequence>
<organism evidence="8 9">
    <name type="scientific">Roseicella aerolata</name>
    <dbReference type="NCBI Taxonomy" id="2883479"/>
    <lineage>
        <taxon>Bacteria</taxon>
        <taxon>Pseudomonadati</taxon>
        <taxon>Pseudomonadota</taxon>
        <taxon>Alphaproteobacteria</taxon>
        <taxon>Acetobacterales</taxon>
        <taxon>Roseomonadaceae</taxon>
        <taxon>Roseicella</taxon>
    </lineage>
</organism>
<feature type="transmembrane region" description="Helical" evidence="7">
    <location>
        <begin position="48"/>
        <end position="69"/>
    </location>
</feature>
<dbReference type="InterPro" id="IPR036259">
    <property type="entry name" value="MFS_trans_sf"/>
</dbReference>
<evidence type="ECO:0000256" key="3">
    <source>
        <dbReference type="ARBA" id="ARBA00022475"/>
    </source>
</evidence>
<feature type="transmembrane region" description="Helical" evidence="7">
    <location>
        <begin position="225"/>
        <end position="242"/>
    </location>
</feature>
<evidence type="ECO:0000313" key="8">
    <source>
        <dbReference type="EMBL" id="MCB4820997.1"/>
    </source>
</evidence>
<dbReference type="EMBL" id="JAJAQI010000005">
    <property type="protein sequence ID" value="MCB4820997.1"/>
    <property type="molecule type" value="Genomic_DNA"/>
</dbReference>
<gene>
    <name evidence="8" type="ORF">LHA35_04530</name>
</gene>
<keyword evidence="9" id="KW-1185">Reference proteome</keyword>
<name>A0A9X1IAT7_9PROT</name>
<dbReference type="InterPro" id="IPR010290">
    <property type="entry name" value="TM_effector"/>
</dbReference>
<evidence type="ECO:0000256" key="2">
    <source>
        <dbReference type="ARBA" id="ARBA00022448"/>
    </source>
</evidence>
<accession>A0A9X1IAT7</accession>